<protein>
    <submittedName>
        <fullName evidence="1">Uncharacterized protein</fullName>
    </submittedName>
</protein>
<dbReference type="Proteomes" id="UP001629235">
    <property type="component" value="Unassembled WGS sequence"/>
</dbReference>
<sequence length="43" mass="5133">MITLMPDRARRKFMLERLTASRYKKAVMDQVIFVHRDAIEHAS</sequence>
<organism evidence="1 2">
    <name type="scientific">Paraburkholderia rhynchosiae</name>
    <dbReference type="NCBI Taxonomy" id="487049"/>
    <lineage>
        <taxon>Bacteria</taxon>
        <taxon>Pseudomonadati</taxon>
        <taxon>Pseudomonadota</taxon>
        <taxon>Betaproteobacteria</taxon>
        <taxon>Burkholderiales</taxon>
        <taxon>Burkholderiaceae</taxon>
        <taxon>Paraburkholderia</taxon>
    </lineage>
</organism>
<evidence type="ECO:0000313" key="1">
    <source>
        <dbReference type="EMBL" id="MFM0103915.1"/>
    </source>
</evidence>
<accession>A0ACC7NA73</accession>
<dbReference type="EMBL" id="JAQQDW010000015">
    <property type="protein sequence ID" value="MFM0103915.1"/>
    <property type="molecule type" value="Genomic_DNA"/>
</dbReference>
<keyword evidence="2" id="KW-1185">Reference proteome</keyword>
<evidence type="ECO:0000313" key="2">
    <source>
        <dbReference type="Proteomes" id="UP001629235"/>
    </source>
</evidence>
<proteinExistence type="predicted"/>
<comment type="caution">
    <text evidence="1">The sequence shown here is derived from an EMBL/GenBank/DDBJ whole genome shotgun (WGS) entry which is preliminary data.</text>
</comment>
<reference evidence="1 2" key="1">
    <citation type="journal article" date="2024" name="Chem. Sci.">
        <title>Discovery of megapolipeptins by genome mining of a Burkholderiales bacteria collection.</title>
        <authorList>
            <person name="Paulo B.S."/>
            <person name="Recchia M.J.J."/>
            <person name="Lee S."/>
            <person name="Fergusson C.H."/>
            <person name="Romanowski S.B."/>
            <person name="Hernandez A."/>
            <person name="Krull N."/>
            <person name="Liu D.Y."/>
            <person name="Cavanagh H."/>
            <person name="Bos A."/>
            <person name="Gray C.A."/>
            <person name="Murphy B.T."/>
            <person name="Linington R.G."/>
            <person name="Eustaquio A.S."/>
        </authorList>
    </citation>
    <scope>NUCLEOTIDE SEQUENCE [LARGE SCALE GENOMIC DNA]</scope>
    <source>
        <strain evidence="1 2">RL18-126-BIB-B</strain>
    </source>
</reference>
<name>A0ACC7NA73_9BURK</name>
<gene>
    <name evidence="1" type="ORF">PQR01_10630</name>
</gene>